<comment type="function">
    <text evidence="10 13">This protein binds specifically to 23S rRNA; its binding is stimulated by other ribosomal proteins, e.g., L4, L17, and L20. It is important during the early stages of 50S assembly. It makes multiple contacts with different domains of the 23S rRNA in the assembled 50S subunit and ribosome.</text>
</comment>
<comment type="subunit">
    <text evidence="3 10 12">Part of the 50S ribosomal subunit.</text>
</comment>
<evidence type="ECO:0000256" key="12">
    <source>
        <dbReference type="RuleBase" id="RU004006"/>
    </source>
</evidence>
<dbReference type="Pfam" id="PF00237">
    <property type="entry name" value="Ribosomal_L22"/>
    <property type="match status" value="1"/>
</dbReference>
<keyword evidence="7 10" id="KW-0687">Ribonucleoprotein</keyword>
<dbReference type="NCBIfam" id="TIGR01044">
    <property type="entry name" value="rplV_bact"/>
    <property type="match status" value="1"/>
</dbReference>
<feature type="region of interest" description="Disordered" evidence="14">
    <location>
        <begin position="1"/>
        <end position="23"/>
    </location>
</feature>
<evidence type="ECO:0000256" key="13">
    <source>
        <dbReference type="RuleBase" id="RU004008"/>
    </source>
</evidence>
<dbReference type="InterPro" id="IPR047867">
    <property type="entry name" value="Ribosomal_uL22_bac/org-type"/>
</dbReference>
<dbReference type="Proteomes" id="UP000823990">
    <property type="component" value="Unassembled WGS sequence"/>
</dbReference>
<dbReference type="EMBL" id="DXHS01000076">
    <property type="protein sequence ID" value="HIW02672.1"/>
    <property type="molecule type" value="Genomic_DNA"/>
</dbReference>
<sequence length="130" mass="14208">MAKRIREKAKARREAKDTRPSATAKYIRISPSKARVVMNVVRGKSVPEAIAILENTPKAASAPLVKLISSAAANAENGKGLTKDELYVAEIRADAGPIYKRYQPVSKGRAHSIMKRTSHLTVVLDKKEEA</sequence>
<evidence type="ECO:0000256" key="11">
    <source>
        <dbReference type="RuleBase" id="RU004005"/>
    </source>
</evidence>
<comment type="similarity">
    <text evidence="2 10 11">Belongs to the universal ribosomal protein uL22 family.</text>
</comment>
<dbReference type="HAMAP" id="MF_01331_B">
    <property type="entry name" value="Ribosomal_uL22_B"/>
    <property type="match status" value="1"/>
</dbReference>
<dbReference type="GO" id="GO:0019843">
    <property type="term" value="F:rRNA binding"/>
    <property type="evidence" value="ECO:0007669"/>
    <property type="project" value="UniProtKB-UniRule"/>
</dbReference>
<organism evidence="15 16">
    <name type="scientific">Candidatus Protoclostridium stercorigallinarum</name>
    <dbReference type="NCBI Taxonomy" id="2838741"/>
    <lineage>
        <taxon>Bacteria</taxon>
        <taxon>Bacillati</taxon>
        <taxon>Bacillota</taxon>
        <taxon>Clostridia</taxon>
        <taxon>Candidatus Protoclostridium</taxon>
    </lineage>
</organism>
<evidence type="ECO:0000256" key="2">
    <source>
        <dbReference type="ARBA" id="ARBA00009451"/>
    </source>
</evidence>
<evidence type="ECO:0000256" key="10">
    <source>
        <dbReference type="HAMAP-Rule" id="MF_01331"/>
    </source>
</evidence>
<evidence type="ECO:0000256" key="5">
    <source>
        <dbReference type="ARBA" id="ARBA00022884"/>
    </source>
</evidence>
<dbReference type="InterPro" id="IPR005727">
    <property type="entry name" value="Ribosomal_uL22_bac/chlpt-type"/>
</dbReference>
<keyword evidence="4 10" id="KW-0699">rRNA-binding</keyword>
<evidence type="ECO:0000256" key="7">
    <source>
        <dbReference type="ARBA" id="ARBA00023274"/>
    </source>
</evidence>
<reference evidence="15" key="1">
    <citation type="journal article" date="2021" name="PeerJ">
        <title>Extensive microbial diversity within the chicken gut microbiome revealed by metagenomics and culture.</title>
        <authorList>
            <person name="Gilroy R."/>
            <person name="Ravi A."/>
            <person name="Getino M."/>
            <person name="Pursley I."/>
            <person name="Horton D.L."/>
            <person name="Alikhan N.F."/>
            <person name="Baker D."/>
            <person name="Gharbi K."/>
            <person name="Hall N."/>
            <person name="Watson M."/>
            <person name="Adriaenssens E.M."/>
            <person name="Foster-Nyarko E."/>
            <person name="Jarju S."/>
            <person name="Secka A."/>
            <person name="Antonio M."/>
            <person name="Oren A."/>
            <person name="Chaudhuri R.R."/>
            <person name="La Ragione R."/>
            <person name="Hildebrand F."/>
            <person name="Pallen M.J."/>
        </authorList>
    </citation>
    <scope>NUCLEOTIDE SEQUENCE</scope>
    <source>
        <strain evidence="15">12435</strain>
    </source>
</reference>
<comment type="function">
    <text evidence="1 10">The globular domain of the protein is located near the polypeptide exit tunnel on the outside of the subunit, while an extended beta-hairpin is found that lines the wall of the exit tunnel in the center of the 70S ribosome.</text>
</comment>
<dbReference type="InterPro" id="IPR036394">
    <property type="entry name" value="Ribosomal_uL22_sf"/>
</dbReference>
<feature type="compositionally biased region" description="Basic residues" evidence="14">
    <location>
        <begin position="1"/>
        <end position="11"/>
    </location>
</feature>
<name>A0A9D1Q1S6_9FIRM</name>
<dbReference type="AlphaFoldDB" id="A0A9D1Q1S6"/>
<evidence type="ECO:0000313" key="15">
    <source>
        <dbReference type="EMBL" id="HIW02672.1"/>
    </source>
</evidence>
<evidence type="ECO:0000256" key="1">
    <source>
        <dbReference type="ARBA" id="ARBA00003478"/>
    </source>
</evidence>
<dbReference type="Gene3D" id="3.90.470.10">
    <property type="entry name" value="Ribosomal protein L22/L17"/>
    <property type="match status" value="1"/>
</dbReference>
<evidence type="ECO:0000256" key="8">
    <source>
        <dbReference type="ARBA" id="ARBA00025084"/>
    </source>
</evidence>
<proteinExistence type="inferred from homology"/>
<evidence type="ECO:0000256" key="3">
    <source>
        <dbReference type="ARBA" id="ARBA00011838"/>
    </source>
</evidence>
<dbReference type="PANTHER" id="PTHR13501">
    <property type="entry name" value="CHLOROPLAST 50S RIBOSOMAL PROTEIN L22-RELATED"/>
    <property type="match status" value="1"/>
</dbReference>
<dbReference type="PANTHER" id="PTHR13501:SF8">
    <property type="entry name" value="LARGE RIBOSOMAL SUBUNIT PROTEIN UL22M"/>
    <property type="match status" value="1"/>
</dbReference>
<keyword evidence="6 10" id="KW-0689">Ribosomal protein</keyword>
<dbReference type="CDD" id="cd00336">
    <property type="entry name" value="Ribosomal_L22"/>
    <property type="match status" value="1"/>
</dbReference>
<reference evidence="15" key="2">
    <citation type="submission" date="2021-04" db="EMBL/GenBank/DDBJ databases">
        <authorList>
            <person name="Gilroy R."/>
        </authorList>
    </citation>
    <scope>NUCLEOTIDE SEQUENCE</scope>
    <source>
        <strain evidence="15">12435</strain>
    </source>
</reference>
<dbReference type="GO" id="GO:0022625">
    <property type="term" value="C:cytosolic large ribosomal subunit"/>
    <property type="evidence" value="ECO:0007669"/>
    <property type="project" value="TreeGrafter"/>
</dbReference>
<accession>A0A9D1Q1S6</accession>
<dbReference type="InterPro" id="IPR001063">
    <property type="entry name" value="Ribosomal_uL22"/>
</dbReference>
<evidence type="ECO:0000313" key="16">
    <source>
        <dbReference type="Proteomes" id="UP000823990"/>
    </source>
</evidence>
<evidence type="ECO:0000256" key="6">
    <source>
        <dbReference type="ARBA" id="ARBA00022980"/>
    </source>
</evidence>
<evidence type="ECO:0000256" key="4">
    <source>
        <dbReference type="ARBA" id="ARBA00022730"/>
    </source>
</evidence>
<keyword evidence="5 10" id="KW-0694">RNA-binding</keyword>
<evidence type="ECO:0000256" key="9">
    <source>
        <dbReference type="ARBA" id="ARBA00035207"/>
    </source>
</evidence>
<evidence type="ECO:0000256" key="14">
    <source>
        <dbReference type="SAM" id="MobiDB-lite"/>
    </source>
</evidence>
<dbReference type="GO" id="GO:0003735">
    <property type="term" value="F:structural constituent of ribosome"/>
    <property type="evidence" value="ECO:0007669"/>
    <property type="project" value="InterPro"/>
</dbReference>
<protein>
    <recommendedName>
        <fullName evidence="9 10">Large ribosomal subunit protein uL22</fullName>
    </recommendedName>
</protein>
<dbReference type="GO" id="GO:0006412">
    <property type="term" value="P:translation"/>
    <property type="evidence" value="ECO:0007669"/>
    <property type="project" value="UniProtKB-UniRule"/>
</dbReference>
<gene>
    <name evidence="10 15" type="primary">rplV</name>
    <name evidence="15" type="ORF">H9892_04970</name>
</gene>
<comment type="caution">
    <text evidence="15">The sequence shown here is derived from an EMBL/GenBank/DDBJ whole genome shotgun (WGS) entry which is preliminary data.</text>
</comment>
<dbReference type="SUPFAM" id="SSF54843">
    <property type="entry name" value="Ribosomal protein L22"/>
    <property type="match status" value="1"/>
</dbReference>
<comment type="function">
    <text evidence="8">This protein binds specifically to 23S rRNA; its binding is stimulated by other ribosomal proteins, e.g. L4, L17, and L20. It is important during the early stages of 50S assembly. It makes multiple contacts with different domains of the 23S rRNA in the assembled 50S subunit and ribosome.</text>
</comment>